<dbReference type="RefSeq" id="WP_100992302.1">
    <property type="nucleotide sequence ID" value="NZ_CP025096.1"/>
</dbReference>
<dbReference type="Gene3D" id="3.90.550.10">
    <property type="entry name" value="Spore Coat Polysaccharide Biosynthesis Protein SpsA, Chain A"/>
    <property type="match status" value="1"/>
</dbReference>
<evidence type="ECO:0000313" key="6">
    <source>
        <dbReference type="Proteomes" id="UP000232883"/>
    </source>
</evidence>
<evidence type="ECO:0000256" key="4">
    <source>
        <dbReference type="SAM" id="Phobius"/>
    </source>
</evidence>
<name>A0A2K8Z7F3_9BACT</name>
<keyword evidence="4" id="KW-0812">Transmembrane</keyword>
<dbReference type="Pfam" id="PF13641">
    <property type="entry name" value="Glyco_tranf_2_3"/>
    <property type="match status" value="1"/>
</dbReference>
<dbReference type="SUPFAM" id="SSF53448">
    <property type="entry name" value="Nucleotide-diphospho-sugar transferases"/>
    <property type="match status" value="1"/>
</dbReference>
<keyword evidence="3 5" id="KW-0808">Transferase</keyword>
<keyword evidence="4" id="KW-1133">Transmembrane helix</keyword>
<evidence type="ECO:0000256" key="2">
    <source>
        <dbReference type="ARBA" id="ARBA00022676"/>
    </source>
</evidence>
<feature type="transmembrane region" description="Helical" evidence="4">
    <location>
        <begin position="6"/>
        <end position="29"/>
    </location>
</feature>
<accession>A0A2K8Z7F3</accession>
<dbReference type="KEGG" id="spir:CWM47_30230"/>
<dbReference type="InterPro" id="IPR029044">
    <property type="entry name" value="Nucleotide-diphossugar_trans"/>
</dbReference>
<dbReference type="Proteomes" id="UP000232883">
    <property type="component" value="Chromosome"/>
</dbReference>
<protein>
    <submittedName>
        <fullName evidence="5">Glycosyl transferase family 2</fullName>
    </submittedName>
</protein>
<sequence length="394" mass="44124">MLILKLLAAIVFGYTAFVTVYLSFFAIAGRLRKIQRMVRFNSDTNRRIAVLIPAYKEDAVILESAQHGLLQDYPASMYDIIVIADSLRAETVETLRKLPIKVIEVVFDKSTKSKALNVAFRQLPAVYDVAVILDADNLMAPDFLQQVDTAFQRGCRILQGHRVAKNTNNSVAVLDAISEEINNHIFRQGHRAVGLSAALIGSGMAFDYALLKGIMPAVQAVGGFDKELEMRLLSQGISFAYLPTALVYDEKVSNEAIFERQRTRWIAAQYKYMRLNFWPGLKALFTGNIDYADKVFQTMLPPRILLMGSLVIGILVSSLVGSTFFFFFTASQLTLLLLTFYISTPRALVKQIGLAELLKLPVLFTSFLKSIYNMKTAKNQFLHTPHGEKESVSQ</sequence>
<keyword evidence="4" id="KW-0472">Membrane</keyword>
<dbReference type="PANTHER" id="PTHR43630:SF1">
    <property type="entry name" value="POLY-BETA-1,6-N-ACETYL-D-GLUCOSAMINE SYNTHASE"/>
    <property type="match status" value="1"/>
</dbReference>
<dbReference type="AlphaFoldDB" id="A0A2K8Z7F3"/>
<proteinExistence type="inferred from homology"/>
<evidence type="ECO:0000256" key="1">
    <source>
        <dbReference type="ARBA" id="ARBA00006739"/>
    </source>
</evidence>
<dbReference type="OrthoDB" id="1523666at2"/>
<evidence type="ECO:0000256" key="3">
    <source>
        <dbReference type="ARBA" id="ARBA00022679"/>
    </source>
</evidence>
<evidence type="ECO:0000313" key="5">
    <source>
        <dbReference type="EMBL" id="AUD05749.1"/>
    </source>
</evidence>
<organism evidence="5 6">
    <name type="scientific">Spirosoma pollinicola</name>
    <dbReference type="NCBI Taxonomy" id="2057025"/>
    <lineage>
        <taxon>Bacteria</taxon>
        <taxon>Pseudomonadati</taxon>
        <taxon>Bacteroidota</taxon>
        <taxon>Cytophagia</taxon>
        <taxon>Cytophagales</taxon>
        <taxon>Cytophagaceae</taxon>
        <taxon>Spirosoma</taxon>
    </lineage>
</organism>
<dbReference type="PANTHER" id="PTHR43630">
    <property type="entry name" value="POLY-BETA-1,6-N-ACETYL-D-GLUCOSAMINE SYNTHASE"/>
    <property type="match status" value="1"/>
</dbReference>
<dbReference type="EMBL" id="CP025096">
    <property type="protein sequence ID" value="AUD05749.1"/>
    <property type="molecule type" value="Genomic_DNA"/>
</dbReference>
<feature type="transmembrane region" description="Helical" evidence="4">
    <location>
        <begin position="304"/>
        <end position="328"/>
    </location>
</feature>
<keyword evidence="2" id="KW-0328">Glycosyltransferase</keyword>
<reference evidence="5 6" key="1">
    <citation type="submission" date="2017-11" db="EMBL/GenBank/DDBJ databases">
        <title>Taxonomic description and genome sequences of Spirosoma HA7 sp. nov., isolated from pollen microhabitat of Corylus avellana.</title>
        <authorList>
            <person name="Ambika Manirajan B."/>
            <person name="Suarez C."/>
            <person name="Ratering S."/>
            <person name="Geissler-Plaum R."/>
            <person name="Cardinale M."/>
            <person name="Sylvia S."/>
        </authorList>
    </citation>
    <scope>NUCLEOTIDE SEQUENCE [LARGE SCALE GENOMIC DNA]</scope>
    <source>
        <strain evidence="5 6">HA7</strain>
    </source>
</reference>
<comment type="similarity">
    <text evidence="1">Belongs to the glycosyltransferase 2 family.</text>
</comment>
<dbReference type="GO" id="GO:0016757">
    <property type="term" value="F:glycosyltransferase activity"/>
    <property type="evidence" value="ECO:0007669"/>
    <property type="project" value="UniProtKB-KW"/>
</dbReference>
<gene>
    <name evidence="5" type="ORF">CWM47_30230</name>
</gene>
<keyword evidence="6" id="KW-1185">Reference proteome</keyword>